<sequence>MDSSCNKHYHEDGFDSRECLENYFSDKDAKVFEDDALIFPIENLTKTFSEGHIKGDVLIDISVGPLVHHLFAACEFFKHIVVLKVSDRCILELKRWADSRTGAFNWGHAAKLHVDLEGKRHQSKN</sequence>
<evidence type="ECO:0000313" key="5">
    <source>
        <dbReference type="EMBL" id="CAJ0967698.1"/>
    </source>
</evidence>
<keyword evidence="3" id="KW-0808">Transferase</keyword>
<comment type="similarity">
    <text evidence="1">Belongs to the class I-like SAM-binding methyltransferase superfamily. NNMT/PNMT/TEMT family.</text>
</comment>
<comment type="caution">
    <text evidence="5">The sequence shown here is derived from an EMBL/GenBank/DDBJ whole genome shotgun (WGS) entry which is preliminary data.</text>
</comment>
<dbReference type="PANTHER" id="PTHR10867:SF44">
    <property type="entry name" value="NICOTINAMIDE N-METHYLTRANSFERASE ISOFORM X2"/>
    <property type="match status" value="1"/>
</dbReference>
<dbReference type="EMBL" id="CAUEEQ010078535">
    <property type="protein sequence ID" value="CAJ0967698.1"/>
    <property type="molecule type" value="Genomic_DNA"/>
</dbReference>
<dbReference type="SUPFAM" id="SSF53335">
    <property type="entry name" value="S-adenosyl-L-methionine-dependent methyltransferases"/>
    <property type="match status" value="1"/>
</dbReference>
<gene>
    <name evidence="5" type="ORF">RIMI_LOCUS22429880</name>
</gene>
<dbReference type="InterPro" id="IPR000940">
    <property type="entry name" value="NNMT_TEMT_trans"/>
</dbReference>
<dbReference type="Proteomes" id="UP001176940">
    <property type="component" value="Unassembled WGS sequence"/>
</dbReference>
<evidence type="ECO:0000313" key="6">
    <source>
        <dbReference type="Proteomes" id="UP001176940"/>
    </source>
</evidence>
<keyword evidence="2" id="KW-0489">Methyltransferase</keyword>
<evidence type="ECO:0000256" key="2">
    <source>
        <dbReference type="ARBA" id="ARBA00022603"/>
    </source>
</evidence>
<evidence type="ECO:0000256" key="3">
    <source>
        <dbReference type="ARBA" id="ARBA00022679"/>
    </source>
</evidence>
<dbReference type="Pfam" id="PF01234">
    <property type="entry name" value="NNMT_PNMT_TEMT"/>
    <property type="match status" value="1"/>
</dbReference>
<dbReference type="PROSITE" id="PS51681">
    <property type="entry name" value="SAM_MT_NNMT_PNMT_TEMT"/>
    <property type="match status" value="1"/>
</dbReference>
<dbReference type="Gene3D" id="3.40.50.150">
    <property type="entry name" value="Vaccinia Virus protein VP39"/>
    <property type="match status" value="1"/>
</dbReference>
<name>A0ABN9MM45_9NEOB</name>
<keyword evidence="6" id="KW-1185">Reference proteome</keyword>
<keyword evidence="4" id="KW-0949">S-adenosyl-L-methionine</keyword>
<proteinExistence type="inferred from homology"/>
<evidence type="ECO:0000256" key="4">
    <source>
        <dbReference type="ARBA" id="ARBA00022691"/>
    </source>
</evidence>
<reference evidence="5" key="1">
    <citation type="submission" date="2023-07" db="EMBL/GenBank/DDBJ databases">
        <authorList>
            <person name="Stuckert A."/>
        </authorList>
    </citation>
    <scope>NUCLEOTIDE SEQUENCE</scope>
</reference>
<dbReference type="InterPro" id="IPR029063">
    <property type="entry name" value="SAM-dependent_MTases_sf"/>
</dbReference>
<accession>A0ABN9MM45</accession>
<protein>
    <submittedName>
        <fullName evidence="5">Uncharacterized protein</fullName>
    </submittedName>
</protein>
<dbReference type="PANTHER" id="PTHR10867">
    <property type="entry name" value="NNMT/PNMT/TEMT FAMILY MEMBER"/>
    <property type="match status" value="1"/>
</dbReference>
<organism evidence="5 6">
    <name type="scientific">Ranitomeya imitator</name>
    <name type="common">mimic poison frog</name>
    <dbReference type="NCBI Taxonomy" id="111125"/>
    <lineage>
        <taxon>Eukaryota</taxon>
        <taxon>Metazoa</taxon>
        <taxon>Chordata</taxon>
        <taxon>Craniata</taxon>
        <taxon>Vertebrata</taxon>
        <taxon>Euteleostomi</taxon>
        <taxon>Amphibia</taxon>
        <taxon>Batrachia</taxon>
        <taxon>Anura</taxon>
        <taxon>Neobatrachia</taxon>
        <taxon>Hyloidea</taxon>
        <taxon>Dendrobatidae</taxon>
        <taxon>Dendrobatinae</taxon>
        <taxon>Ranitomeya</taxon>
    </lineage>
</organism>
<evidence type="ECO:0000256" key="1">
    <source>
        <dbReference type="ARBA" id="ARBA00007996"/>
    </source>
</evidence>